<sequence length="257" mass="29972">MNQLIFEHDDYQELATYEIEHDLRGFKLIGSFPNGWLILVNYAKQSFHLYEMSGSKWPTLMVYPGLTPNKNLIGGPEHRLTILLRMANTIFYRGYCKNPVFHTNDNNMDSMDRVTALEELDGHKIKKYNVWKVHLSEEKEERGHLCKCFSSSLVDCLFNCLSFFSSHLLFLIYLTFVLFHSTFDFNWFHPQLEPLSTKMRHIAVDFHYLRNSVNSGRVVVKYLPAGDQIADTLTKPLPKPAFFRCLFKLDVVAPHLT</sequence>
<accession>A0AAF0ZKP8</accession>
<organism evidence="2 3">
    <name type="scientific">Solanum verrucosum</name>
    <dbReference type="NCBI Taxonomy" id="315347"/>
    <lineage>
        <taxon>Eukaryota</taxon>
        <taxon>Viridiplantae</taxon>
        <taxon>Streptophyta</taxon>
        <taxon>Embryophyta</taxon>
        <taxon>Tracheophyta</taxon>
        <taxon>Spermatophyta</taxon>
        <taxon>Magnoliopsida</taxon>
        <taxon>eudicotyledons</taxon>
        <taxon>Gunneridae</taxon>
        <taxon>Pentapetalae</taxon>
        <taxon>asterids</taxon>
        <taxon>lamiids</taxon>
        <taxon>Solanales</taxon>
        <taxon>Solanaceae</taxon>
        <taxon>Solanoideae</taxon>
        <taxon>Solaneae</taxon>
        <taxon>Solanum</taxon>
    </lineage>
</organism>
<dbReference type="EMBL" id="CP133619">
    <property type="protein sequence ID" value="WMV41300.1"/>
    <property type="molecule type" value="Genomic_DNA"/>
</dbReference>
<reference evidence="2" key="1">
    <citation type="submission" date="2023-08" db="EMBL/GenBank/DDBJ databases">
        <title>A de novo genome assembly of Solanum verrucosum Schlechtendal, a Mexican diploid species geographically isolated from the other diploid A-genome species in potato relatives.</title>
        <authorList>
            <person name="Hosaka K."/>
        </authorList>
    </citation>
    <scope>NUCLEOTIDE SEQUENCE</scope>
    <source>
        <tissue evidence="2">Young leaves</tissue>
    </source>
</reference>
<evidence type="ECO:0000313" key="2">
    <source>
        <dbReference type="EMBL" id="WMV41300.1"/>
    </source>
</evidence>
<gene>
    <name evidence="2" type="ORF">MTR67_034685</name>
</gene>
<keyword evidence="1" id="KW-0472">Membrane</keyword>
<keyword evidence="3" id="KW-1185">Reference proteome</keyword>
<dbReference type="AlphaFoldDB" id="A0AAF0ZKP8"/>
<evidence type="ECO:0000256" key="1">
    <source>
        <dbReference type="SAM" id="Phobius"/>
    </source>
</evidence>
<protein>
    <submittedName>
        <fullName evidence="2">Uncharacterized protein</fullName>
    </submittedName>
</protein>
<feature type="transmembrane region" description="Helical" evidence="1">
    <location>
        <begin position="161"/>
        <end position="179"/>
    </location>
</feature>
<dbReference type="Proteomes" id="UP001234989">
    <property type="component" value="Chromosome 8"/>
</dbReference>
<evidence type="ECO:0000313" key="3">
    <source>
        <dbReference type="Proteomes" id="UP001234989"/>
    </source>
</evidence>
<proteinExistence type="predicted"/>
<keyword evidence="1" id="KW-0812">Transmembrane</keyword>
<name>A0AAF0ZKP8_SOLVR</name>
<keyword evidence="1" id="KW-1133">Transmembrane helix</keyword>